<keyword evidence="4 8" id="KW-0812">Transmembrane</keyword>
<keyword evidence="6 8" id="KW-0472">Membrane</keyword>
<feature type="region of interest" description="Disordered" evidence="7">
    <location>
        <begin position="648"/>
        <end position="691"/>
    </location>
</feature>
<evidence type="ECO:0000256" key="8">
    <source>
        <dbReference type="SAM" id="Phobius"/>
    </source>
</evidence>
<sequence length="691" mass="75875">MSGKQGGPTSGGAATPPIRLSPKKKGNTAAIKRIFITAGVVGYITAAALGTVYGSAALYQVMHKEAPHDLTLRSSYDFWQSTESNPAERKKFKLALGVPAAVLFLVVPLLLASIQPTGRELHGSARFANTREVEQAGLFGTKGIILGRLNNRFLILDGPRSVSLSAPTRSGKGAGVVVPNCLAWHGSLVALDVKPELYRITAGYRAQHGQKVYAWAPFSEDARSHGYNPLFYVRSEYRYVVGDILDIAAIIFNSRADDSATSNFFKGQARNLFLGLALYLVETPELPRTIGEILRQASGKGKPLREHLAHLITSRQKAGRPLSDTCVDALSRFLQSADDTLSGIVNTMNEPLLVFTDPFVDASTSRNDFDLRDLRRQLMSVYVCIPVAKLGPESRVLLNLFYAQLLKLNTQHLPEFFPEFKHQVLLINDEFTTMGRVEAFTQGIGYLAGFGLRCLTVFQSRSQLQDCLGEKGAENYLTNHGAEILFAPAPQSQKDAEEYSRVLGTFTEKSKSTSRSSNFGKGGGGSNSTNTSPQKRPLLLPQEFKELGQDKEVVLIENVRPILAEKIRYFEDEVFSSRVVAPPPLPVIDLNLYRARVEGRIRAAQPGEAFTLERLLADLAALPQVDEASTEAEQLAFVNEFLNAMLDEPAEAANDDQAGDSDAQEATEPTDQEGGERTRRRRKPRMSRASR</sequence>
<feature type="transmembrane region" description="Helical" evidence="8">
    <location>
        <begin position="94"/>
        <end position="114"/>
    </location>
</feature>
<comment type="caution">
    <text evidence="9">The sequence shown here is derived from an EMBL/GenBank/DDBJ whole genome shotgun (WGS) entry which is preliminary data.</text>
</comment>
<organism evidence="9 10">
    <name type="scientific">Ideonella lacteola</name>
    <dbReference type="NCBI Taxonomy" id="2984193"/>
    <lineage>
        <taxon>Bacteria</taxon>
        <taxon>Pseudomonadati</taxon>
        <taxon>Pseudomonadota</taxon>
        <taxon>Betaproteobacteria</taxon>
        <taxon>Burkholderiales</taxon>
        <taxon>Sphaerotilaceae</taxon>
        <taxon>Ideonella</taxon>
    </lineage>
</organism>
<dbReference type="InterPro" id="IPR003688">
    <property type="entry name" value="TraG/VirD4"/>
</dbReference>
<evidence type="ECO:0000256" key="5">
    <source>
        <dbReference type="ARBA" id="ARBA00022989"/>
    </source>
</evidence>
<protein>
    <submittedName>
        <fullName evidence="9">Type IV secretory system conjugative DNA transfer family protein</fullName>
    </submittedName>
</protein>
<dbReference type="SUPFAM" id="SSF52540">
    <property type="entry name" value="P-loop containing nucleoside triphosphate hydrolases"/>
    <property type="match status" value="1"/>
</dbReference>
<dbReference type="PANTHER" id="PTHR37937:SF1">
    <property type="entry name" value="CONJUGATIVE TRANSFER: DNA TRANSPORT"/>
    <property type="match status" value="1"/>
</dbReference>
<dbReference type="EMBL" id="JBBUTG010000026">
    <property type="protein sequence ID" value="MEK8034261.1"/>
    <property type="molecule type" value="Genomic_DNA"/>
</dbReference>
<feature type="compositionally biased region" description="Basic residues" evidence="7">
    <location>
        <begin position="678"/>
        <end position="691"/>
    </location>
</feature>
<dbReference type="Gene3D" id="3.40.50.300">
    <property type="entry name" value="P-loop containing nucleotide triphosphate hydrolases"/>
    <property type="match status" value="1"/>
</dbReference>
<evidence type="ECO:0000256" key="4">
    <source>
        <dbReference type="ARBA" id="ARBA00022692"/>
    </source>
</evidence>
<dbReference type="InterPro" id="IPR051539">
    <property type="entry name" value="T4SS-coupling_protein"/>
</dbReference>
<dbReference type="Pfam" id="PF02534">
    <property type="entry name" value="T4SS-DNA_transf"/>
    <property type="match status" value="1"/>
</dbReference>
<keyword evidence="10" id="KW-1185">Reference proteome</keyword>
<gene>
    <name evidence="9" type="ORF">AACH06_25830</name>
</gene>
<evidence type="ECO:0000313" key="10">
    <source>
        <dbReference type="Proteomes" id="UP001371218"/>
    </source>
</evidence>
<dbReference type="PANTHER" id="PTHR37937">
    <property type="entry name" value="CONJUGATIVE TRANSFER: DNA TRANSPORT"/>
    <property type="match status" value="1"/>
</dbReference>
<reference evidence="9 10" key="1">
    <citation type="submission" date="2024-04" db="EMBL/GenBank/DDBJ databases">
        <title>Novel species of the genus Ideonella isolated from streams.</title>
        <authorList>
            <person name="Lu H."/>
        </authorList>
    </citation>
    <scope>NUCLEOTIDE SEQUENCE [LARGE SCALE GENOMIC DNA]</scope>
    <source>
        <strain evidence="9 10">DXS29W</strain>
    </source>
</reference>
<keyword evidence="3" id="KW-1003">Cell membrane</keyword>
<name>A0ABU9BWQ3_9BURK</name>
<comment type="subcellular location">
    <subcellularLocation>
        <location evidence="1">Cell membrane</location>
        <topology evidence="1">Multi-pass membrane protein</topology>
    </subcellularLocation>
</comment>
<evidence type="ECO:0000256" key="3">
    <source>
        <dbReference type="ARBA" id="ARBA00022475"/>
    </source>
</evidence>
<evidence type="ECO:0000256" key="6">
    <source>
        <dbReference type="ARBA" id="ARBA00023136"/>
    </source>
</evidence>
<feature type="region of interest" description="Disordered" evidence="7">
    <location>
        <begin position="507"/>
        <end position="536"/>
    </location>
</feature>
<evidence type="ECO:0000256" key="7">
    <source>
        <dbReference type="SAM" id="MobiDB-lite"/>
    </source>
</evidence>
<feature type="compositionally biased region" description="Acidic residues" evidence="7">
    <location>
        <begin position="648"/>
        <end position="673"/>
    </location>
</feature>
<keyword evidence="5 8" id="KW-1133">Transmembrane helix</keyword>
<evidence type="ECO:0000256" key="1">
    <source>
        <dbReference type="ARBA" id="ARBA00004651"/>
    </source>
</evidence>
<comment type="similarity">
    <text evidence="2">Belongs to the VirD4/TraG family.</text>
</comment>
<evidence type="ECO:0000256" key="2">
    <source>
        <dbReference type="ARBA" id="ARBA00008806"/>
    </source>
</evidence>
<feature type="compositionally biased region" description="Gly residues" evidence="7">
    <location>
        <begin position="1"/>
        <end position="10"/>
    </location>
</feature>
<evidence type="ECO:0000313" key="9">
    <source>
        <dbReference type="EMBL" id="MEK8034261.1"/>
    </source>
</evidence>
<dbReference type="RefSeq" id="WP_341428688.1">
    <property type="nucleotide sequence ID" value="NZ_JBBUTG010000026.1"/>
</dbReference>
<proteinExistence type="inferred from homology"/>
<accession>A0ABU9BWQ3</accession>
<dbReference type="Proteomes" id="UP001371218">
    <property type="component" value="Unassembled WGS sequence"/>
</dbReference>
<dbReference type="InterPro" id="IPR027417">
    <property type="entry name" value="P-loop_NTPase"/>
</dbReference>
<feature type="transmembrane region" description="Helical" evidence="8">
    <location>
        <begin position="34"/>
        <end position="59"/>
    </location>
</feature>
<dbReference type="CDD" id="cd01127">
    <property type="entry name" value="TrwB_TraG_TraD_VirD4"/>
    <property type="match status" value="1"/>
</dbReference>
<feature type="region of interest" description="Disordered" evidence="7">
    <location>
        <begin position="1"/>
        <end position="24"/>
    </location>
</feature>